<name>A0A8K0D423_IGNLU</name>
<comment type="caution">
    <text evidence="1">The sequence shown here is derived from an EMBL/GenBank/DDBJ whole genome shotgun (WGS) entry which is preliminary data.</text>
</comment>
<keyword evidence="2" id="KW-1185">Reference proteome</keyword>
<gene>
    <name evidence="1" type="ORF">ILUMI_09533</name>
</gene>
<proteinExistence type="predicted"/>
<dbReference type="Proteomes" id="UP000801492">
    <property type="component" value="Unassembled WGS sequence"/>
</dbReference>
<evidence type="ECO:0000313" key="2">
    <source>
        <dbReference type="Proteomes" id="UP000801492"/>
    </source>
</evidence>
<reference evidence="1" key="1">
    <citation type="submission" date="2019-08" db="EMBL/GenBank/DDBJ databases">
        <title>The genome of the North American firefly Photinus pyralis.</title>
        <authorList>
            <consortium name="Photinus pyralis genome working group"/>
            <person name="Fallon T.R."/>
            <person name="Sander Lower S.E."/>
            <person name="Weng J.-K."/>
        </authorList>
    </citation>
    <scope>NUCLEOTIDE SEQUENCE</scope>
    <source>
        <strain evidence="1">TRF0915ILg1</strain>
        <tissue evidence="1">Whole body</tissue>
    </source>
</reference>
<sequence length="104" mass="11784">MLALDSVNNKNCSIRAATETYGLTKSLIHKRLKKHNLNGNCNKAAASGIPLASYSFHSKYNSQQIFTKEQENMLAAYIKDFSKMQFGLTYQQIRKFAHSYAYAP</sequence>
<accession>A0A8K0D423</accession>
<dbReference type="EMBL" id="VTPC01004892">
    <property type="protein sequence ID" value="KAF2896642.1"/>
    <property type="molecule type" value="Genomic_DNA"/>
</dbReference>
<dbReference type="AlphaFoldDB" id="A0A8K0D423"/>
<organism evidence="1 2">
    <name type="scientific">Ignelater luminosus</name>
    <name type="common">Cucubano</name>
    <name type="synonym">Pyrophorus luminosus</name>
    <dbReference type="NCBI Taxonomy" id="2038154"/>
    <lineage>
        <taxon>Eukaryota</taxon>
        <taxon>Metazoa</taxon>
        <taxon>Ecdysozoa</taxon>
        <taxon>Arthropoda</taxon>
        <taxon>Hexapoda</taxon>
        <taxon>Insecta</taxon>
        <taxon>Pterygota</taxon>
        <taxon>Neoptera</taxon>
        <taxon>Endopterygota</taxon>
        <taxon>Coleoptera</taxon>
        <taxon>Polyphaga</taxon>
        <taxon>Elateriformia</taxon>
        <taxon>Elateroidea</taxon>
        <taxon>Elateridae</taxon>
        <taxon>Agrypninae</taxon>
        <taxon>Pyrophorini</taxon>
        <taxon>Ignelater</taxon>
    </lineage>
</organism>
<protein>
    <recommendedName>
        <fullName evidence="3">HTH psq-type domain-containing protein</fullName>
    </recommendedName>
</protein>
<evidence type="ECO:0000313" key="1">
    <source>
        <dbReference type="EMBL" id="KAF2896642.1"/>
    </source>
</evidence>
<dbReference type="OrthoDB" id="6765382at2759"/>
<evidence type="ECO:0008006" key="3">
    <source>
        <dbReference type="Google" id="ProtNLM"/>
    </source>
</evidence>